<comment type="caution">
    <text evidence="2">The sequence shown here is derived from an EMBL/GenBank/DDBJ whole genome shotgun (WGS) entry which is preliminary data.</text>
</comment>
<gene>
    <name evidence="2" type="ORF">GCM10018793_28430</name>
</gene>
<evidence type="ECO:0000256" key="1">
    <source>
        <dbReference type="SAM" id="MobiDB-lite"/>
    </source>
</evidence>
<evidence type="ECO:0000313" key="2">
    <source>
        <dbReference type="EMBL" id="GHH78305.1"/>
    </source>
</evidence>
<proteinExistence type="predicted"/>
<reference evidence="2" key="2">
    <citation type="submission" date="2020-09" db="EMBL/GenBank/DDBJ databases">
        <authorList>
            <person name="Sun Q."/>
            <person name="Ohkuma M."/>
        </authorList>
    </citation>
    <scope>NUCLEOTIDE SEQUENCE</scope>
    <source>
        <strain evidence="2">JCM 5069</strain>
    </source>
</reference>
<reference evidence="2" key="1">
    <citation type="journal article" date="2014" name="Int. J. Syst. Evol. Microbiol.">
        <title>Complete genome sequence of Corynebacterium casei LMG S-19264T (=DSM 44701T), isolated from a smear-ripened cheese.</title>
        <authorList>
            <consortium name="US DOE Joint Genome Institute (JGI-PGF)"/>
            <person name="Walter F."/>
            <person name="Albersmeier A."/>
            <person name="Kalinowski J."/>
            <person name="Ruckert C."/>
        </authorList>
    </citation>
    <scope>NUCLEOTIDE SEQUENCE</scope>
    <source>
        <strain evidence="2">JCM 5069</strain>
    </source>
</reference>
<evidence type="ECO:0000313" key="3">
    <source>
        <dbReference type="Proteomes" id="UP000603708"/>
    </source>
</evidence>
<feature type="compositionally biased region" description="Basic and acidic residues" evidence="1">
    <location>
        <begin position="60"/>
        <end position="72"/>
    </location>
</feature>
<sequence length="72" mass="7409">MREGHGVQEGRGVRKGARSGPDGCTCEGDFRRAAAHGRGGPGTGLQGRDLGTWGGGWRGSEGETKGTRKEVG</sequence>
<organism evidence="2 3">
    <name type="scientific">Streptomyces sulfonofaciens</name>
    <dbReference type="NCBI Taxonomy" id="68272"/>
    <lineage>
        <taxon>Bacteria</taxon>
        <taxon>Bacillati</taxon>
        <taxon>Actinomycetota</taxon>
        <taxon>Actinomycetes</taxon>
        <taxon>Kitasatosporales</taxon>
        <taxon>Streptomycetaceae</taxon>
        <taxon>Streptomyces</taxon>
    </lineage>
</organism>
<feature type="region of interest" description="Disordered" evidence="1">
    <location>
        <begin position="1"/>
        <end position="72"/>
    </location>
</feature>
<dbReference type="AlphaFoldDB" id="A0A919G5H6"/>
<accession>A0A919G5H6</accession>
<name>A0A919G5H6_9ACTN</name>
<keyword evidence="3" id="KW-1185">Reference proteome</keyword>
<dbReference type="EMBL" id="BNCD01000007">
    <property type="protein sequence ID" value="GHH78305.1"/>
    <property type="molecule type" value="Genomic_DNA"/>
</dbReference>
<dbReference type="Proteomes" id="UP000603708">
    <property type="component" value="Unassembled WGS sequence"/>
</dbReference>
<feature type="compositionally biased region" description="Basic and acidic residues" evidence="1">
    <location>
        <begin position="1"/>
        <end position="12"/>
    </location>
</feature>
<protein>
    <submittedName>
        <fullName evidence="2">Uncharacterized protein</fullName>
    </submittedName>
</protein>